<comment type="caution">
    <text evidence="2">The sequence shown here is derived from an EMBL/GenBank/DDBJ whole genome shotgun (WGS) entry which is preliminary data.</text>
</comment>
<keyword evidence="1" id="KW-0472">Membrane</keyword>
<keyword evidence="1" id="KW-0812">Transmembrane</keyword>
<organism evidence="2 3">
    <name type="scientific">Candidatus Magasanikbacteria bacterium RIFCSPHIGHO2_02_FULL_50_9b</name>
    <dbReference type="NCBI Taxonomy" id="1798682"/>
    <lineage>
        <taxon>Bacteria</taxon>
        <taxon>Candidatus Magasanikiibacteriota</taxon>
    </lineage>
</organism>
<sequence>MNDAKISPNITEVTKERPVPVIVTFCPPAAGPLFGLMLVIIGLVAAGRVVWSVVFGPAVVLLAAVWLAAVWLAAVGLVVVLLVAGGGGAGTYVDE</sequence>
<dbReference type="EMBL" id="MFQD01000002">
    <property type="protein sequence ID" value="OGH68245.1"/>
    <property type="molecule type" value="Genomic_DNA"/>
</dbReference>
<dbReference type="Proteomes" id="UP000176532">
    <property type="component" value="Unassembled WGS sequence"/>
</dbReference>
<evidence type="ECO:0000313" key="2">
    <source>
        <dbReference type="EMBL" id="OGH68245.1"/>
    </source>
</evidence>
<reference evidence="2 3" key="1">
    <citation type="journal article" date="2016" name="Nat. Commun.">
        <title>Thousands of microbial genomes shed light on interconnected biogeochemical processes in an aquifer system.</title>
        <authorList>
            <person name="Anantharaman K."/>
            <person name="Brown C.T."/>
            <person name="Hug L.A."/>
            <person name="Sharon I."/>
            <person name="Castelle C.J."/>
            <person name="Probst A.J."/>
            <person name="Thomas B.C."/>
            <person name="Singh A."/>
            <person name="Wilkins M.J."/>
            <person name="Karaoz U."/>
            <person name="Brodie E.L."/>
            <person name="Williams K.H."/>
            <person name="Hubbard S.S."/>
            <person name="Banfield J.F."/>
        </authorList>
    </citation>
    <scope>NUCLEOTIDE SEQUENCE [LARGE SCALE GENOMIC DNA]</scope>
</reference>
<feature type="transmembrane region" description="Helical" evidence="1">
    <location>
        <begin position="58"/>
        <end position="84"/>
    </location>
</feature>
<evidence type="ECO:0000256" key="1">
    <source>
        <dbReference type="SAM" id="Phobius"/>
    </source>
</evidence>
<dbReference type="AlphaFoldDB" id="A0A1F6M9F0"/>
<name>A0A1F6M9F0_9BACT</name>
<keyword evidence="1" id="KW-1133">Transmembrane helix</keyword>
<proteinExistence type="predicted"/>
<gene>
    <name evidence="2" type="ORF">A3C15_03525</name>
</gene>
<protein>
    <submittedName>
        <fullName evidence="2">Uncharacterized protein</fullName>
    </submittedName>
</protein>
<evidence type="ECO:0000313" key="3">
    <source>
        <dbReference type="Proteomes" id="UP000176532"/>
    </source>
</evidence>
<accession>A0A1F6M9F0</accession>